<dbReference type="SUPFAM" id="SSF56112">
    <property type="entry name" value="Protein kinase-like (PK-like)"/>
    <property type="match status" value="1"/>
</dbReference>
<dbReference type="GO" id="GO:0051082">
    <property type="term" value="F:unfolded protein binding"/>
    <property type="evidence" value="ECO:0007669"/>
    <property type="project" value="TreeGrafter"/>
</dbReference>
<dbReference type="EMBL" id="KZ805846">
    <property type="protein sequence ID" value="PVH91528.1"/>
    <property type="molecule type" value="Genomic_DNA"/>
</dbReference>
<dbReference type="Gene3D" id="1.10.510.10">
    <property type="entry name" value="Transferase(Phosphotransferase) domain 1"/>
    <property type="match status" value="1"/>
</dbReference>
<sequence>MAVDEAERHSSTCPDIRSKRDLTTLSEAEEYGTGKFLRSLFTYIDKDDAVWFGEAPGIRKYDLTVEILKRELRRIPDEKIYPLHDKMMSVVAPDQIEQQNYYIKRPKAWCAGNEYMLKLLPRILFEEAEILEFLNQDQHRHPNIIRYHGCTVKRGRITGLALKKYDVMLQNRYQNVPRNLDVAVCMDGIRAGVKHLHSLGLAHNDLNPTNIALDAEDNPVILDFGSCKKFGEELISAGTPGWIDEDYTTSAQQHDIIAIGKIEAWLREENQKRCSDHNRE</sequence>
<dbReference type="PANTHER" id="PTHR13954:SF6">
    <property type="entry name" value="NON-SPECIFIC SERINE_THREONINE PROTEIN KINASE"/>
    <property type="match status" value="1"/>
</dbReference>
<dbReference type="PANTHER" id="PTHR13954">
    <property type="entry name" value="IRE1-RELATED"/>
    <property type="match status" value="1"/>
</dbReference>
<dbReference type="InterPro" id="IPR000719">
    <property type="entry name" value="Prot_kinase_dom"/>
</dbReference>
<feature type="domain" description="Protein kinase" evidence="1">
    <location>
        <begin position="25"/>
        <end position="280"/>
    </location>
</feature>
<dbReference type="InterPro" id="IPR011009">
    <property type="entry name" value="Kinase-like_dom_sf"/>
</dbReference>
<dbReference type="Proteomes" id="UP000244855">
    <property type="component" value="Unassembled WGS sequence"/>
</dbReference>
<proteinExistence type="predicted"/>
<dbReference type="GO" id="GO:1990604">
    <property type="term" value="C:IRE1-TRAF2-ASK1 complex"/>
    <property type="evidence" value="ECO:0007669"/>
    <property type="project" value="TreeGrafter"/>
</dbReference>
<organism evidence="2 3">
    <name type="scientific">Periconia macrospinosa</name>
    <dbReference type="NCBI Taxonomy" id="97972"/>
    <lineage>
        <taxon>Eukaryota</taxon>
        <taxon>Fungi</taxon>
        <taxon>Dikarya</taxon>
        <taxon>Ascomycota</taxon>
        <taxon>Pezizomycotina</taxon>
        <taxon>Dothideomycetes</taxon>
        <taxon>Pleosporomycetidae</taxon>
        <taxon>Pleosporales</taxon>
        <taxon>Massarineae</taxon>
        <taxon>Periconiaceae</taxon>
        <taxon>Periconia</taxon>
    </lineage>
</organism>
<dbReference type="Pfam" id="PF00069">
    <property type="entry name" value="Pkinase"/>
    <property type="match status" value="1"/>
</dbReference>
<dbReference type="GO" id="GO:0070059">
    <property type="term" value="P:intrinsic apoptotic signaling pathway in response to endoplasmic reticulum stress"/>
    <property type="evidence" value="ECO:0007669"/>
    <property type="project" value="TreeGrafter"/>
</dbReference>
<dbReference type="AlphaFoldDB" id="A0A2V1D0F7"/>
<reference evidence="2 3" key="1">
    <citation type="journal article" date="2018" name="Sci. Rep.">
        <title>Comparative genomics provides insights into the lifestyle and reveals functional heterogeneity of dark septate endophytic fungi.</title>
        <authorList>
            <person name="Knapp D.G."/>
            <person name="Nemeth J.B."/>
            <person name="Barry K."/>
            <person name="Hainaut M."/>
            <person name="Henrissat B."/>
            <person name="Johnson J."/>
            <person name="Kuo A."/>
            <person name="Lim J.H.P."/>
            <person name="Lipzen A."/>
            <person name="Nolan M."/>
            <person name="Ohm R.A."/>
            <person name="Tamas L."/>
            <person name="Grigoriev I.V."/>
            <person name="Spatafora J.W."/>
            <person name="Nagy L.G."/>
            <person name="Kovacs G.M."/>
        </authorList>
    </citation>
    <scope>NUCLEOTIDE SEQUENCE [LARGE SCALE GENOMIC DNA]</scope>
    <source>
        <strain evidence="2 3">DSE2036</strain>
    </source>
</reference>
<gene>
    <name evidence="2" type="ORF">DM02DRAFT_620481</name>
</gene>
<dbReference type="GO" id="GO:0004674">
    <property type="term" value="F:protein serine/threonine kinase activity"/>
    <property type="evidence" value="ECO:0007669"/>
    <property type="project" value="InterPro"/>
</dbReference>
<name>A0A2V1D0F7_9PLEO</name>
<dbReference type="PROSITE" id="PS50011">
    <property type="entry name" value="PROTEIN_KINASE_DOM"/>
    <property type="match status" value="1"/>
</dbReference>
<dbReference type="GO" id="GO:0036498">
    <property type="term" value="P:IRE1-mediated unfolded protein response"/>
    <property type="evidence" value="ECO:0007669"/>
    <property type="project" value="TreeGrafter"/>
</dbReference>
<dbReference type="OrthoDB" id="4062651at2759"/>
<keyword evidence="3" id="KW-1185">Reference proteome</keyword>
<evidence type="ECO:0000313" key="3">
    <source>
        <dbReference type="Proteomes" id="UP000244855"/>
    </source>
</evidence>
<dbReference type="InterPro" id="IPR045133">
    <property type="entry name" value="IRE1/2-like"/>
</dbReference>
<protein>
    <recommendedName>
        <fullName evidence="1">Protein kinase domain-containing protein</fullName>
    </recommendedName>
</protein>
<dbReference type="STRING" id="97972.A0A2V1D0F7"/>
<dbReference type="GO" id="GO:0005524">
    <property type="term" value="F:ATP binding"/>
    <property type="evidence" value="ECO:0007669"/>
    <property type="project" value="InterPro"/>
</dbReference>
<accession>A0A2V1D0F7</accession>
<evidence type="ECO:0000313" key="2">
    <source>
        <dbReference type="EMBL" id="PVH91528.1"/>
    </source>
</evidence>
<dbReference type="GO" id="GO:0004521">
    <property type="term" value="F:RNA endonuclease activity"/>
    <property type="evidence" value="ECO:0007669"/>
    <property type="project" value="InterPro"/>
</dbReference>
<evidence type="ECO:0000259" key="1">
    <source>
        <dbReference type="PROSITE" id="PS50011"/>
    </source>
</evidence>